<dbReference type="InterPro" id="IPR001810">
    <property type="entry name" value="F-box_dom"/>
</dbReference>
<sequence>MASSSRHSKLTIQDLPDDLLEHVFVLAGQRYYPAIVGVSKRWRRVCWGSRQLWRHLDLRCYAPDDPIATAAAANPPPSFEERKQREQWREAGCRAAKRAQLERVGGWAESVTYDDSMAEVLPVPAMLRMLSAEAMAGLALYIGEFPAEQAQQLAGFTRLTSLDIPAPEGCDIGSILRQLPRLQHLTLRAFQMDEQLVATLLPLIGLTRLSYSAIGAYVYGGLELEGLRFQKLAFKPLPSAGDGASAADASSAEDQPDACQPGSLLIDGVILDPEAYAHAANHLNANGGNADAQQAPAAPAQPPMPLNSLLEGALPPHYSLRQLELAGCVLHVAALQHLPAIARLESLTVRRCWAAGGMAAPLQALVQRAPALTSLCFDLQWLGTEIRLANRLPSWPAYLLAHPCLRSVTLLSGGDAEWDAEQALLPTTATAKPVLEHLTTDGFASVPPQLAAVTSLRSLDFTKQPQFQLKAGALDTLLALPHLTSLKLPRLSWVERLLVVTRLRRARPGLNVQLASA</sequence>
<dbReference type="Proteomes" id="UP001205105">
    <property type="component" value="Unassembled WGS sequence"/>
</dbReference>
<name>A0AAD5DU55_9CHLO</name>
<dbReference type="AlphaFoldDB" id="A0AAD5DU55"/>
<gene>
    <name evidence="3" type="ORF">COHA_002219</name>
</gene>
<reference evidence="3" key="1">
    <citation type="submission" date="2020-11" db="EMBL/GenBank/DDBJ databases">
        <title>Chlorella ohadii genome sequencing and assembly.</title>
        <authorList>
            <person name="Murik O."/>
            <person name="Treves H."/>
            <person name="Kedem I."/>
            <person name="Shotland Y."/>
            <person name="Kaplan A."/>
        </authorList>
    </citation>
    <scope>NUCLEOTIDE SEQUENCE</scope>
    <source>
        <strain evidence="3">1</strain>
    </source>
</reference>
<dbReference type="PROSITE" id="PS50181">
    <property type="entry name" value="FBOX"/>
    <property type="match status" value="1"/>
</dbReference>
<dbReference type="Gene3D" id="3.80.10.10">
    <property type="entry name" value="Ribonuclease Inhibitor"/>
    <property type="match status" value="1"/>
</dbReference>
<dbReference type="GO" id="GO:0005930">
    <property type="term" value="C:axoneme"/>
    <property type="evidence" value="ECO:0007669"/>
    <property type="project" value="UniProtKB-SubCell"/>
</dbReference>
<dbReference type="SUPFAM" id="SSF81383">
    <property type="entry name" value="F-box domain"/>
    <property type="match status" value="1"/>
</dbReference>
<dbReference type="Gene3D" id="1.20.1280.50">
    <property type="match status" value="1"/>
</dbReference>
<dbReference type="InterPro" id="IPR036047">
    <property type="entry name" value="F-box-like_dom_sf"/>
</dbReference>
<evidence type="ECO:0000313" key="4">
    <source>
        <dbReference type="Proteomes" id="UP001205105"/>
    </source>
</evidence>
<comment type="caution">
    <text evidence="3">The sequence shown here is derived from an EMBL/GenBank/DDBJ whole genome shotgun (WGS) entry which is preliminary data.</text>
</comment>
<evidence type="ECO:0000256" key="1">
    <source>
        <dbReference type="ARBA" id="ARBA00004430"/>
    </source>
</evidence>
<dbReference type="SUPFAM" id="SSF52047">
    <property type="entry name" value="RNI-like"/>
    <property type="match status" value="1"/>
</dbReference>
<feature type="domain" description="F-box" evidence="2">
    <location>
        <begin position="9"/>
        <end position="56"/>
    </location>
</feature>
<evidence type="ECO:0000259" key="2">
    <source>
        <dbReference type="PROSITE" id="PS50181"/>
    </source>
</evidence>
<dbReference type="InterPro" id="IPR032675">
    <property type="entry name" value="LRR_dom_sf"/>
</dbReference>
<keyword evidence="4" id="KW-1185">Reference proteome</keyword>
<dbReference type="Pfam" id="PF12937">
    <property type="entry name" value="F-box-like"/>
    <property type="match status" value="1"/>
</dbReference>
<dbReference type="EMBL" id="JADXDR010000033">
    <property type="protein sequence ID" value="KAI7844075.1"/>
    <property type="molecule type" value="Genomic_DNA"/>
</dbReference>
<comment type="subcellular location">
    <subcellularLocation>
        <location evidence="1">Cytoplasm</location>
        <location evidence="1">Cytoskeleton</location>
        <location evidence="1">Cilium axoneme</location>
    </subcellularLocation>
</comment>
<accession>A0AAD5DU55</accession>
<organism evidence="3 4">
    <name type="scientific">Chlorella ohadii</name>
    <dbReference type="NCBI Taxonomy" id="2649997"/>
    <lineage>
        <taxon>Eukaryota</taxon>
        <taxon>Viridiplantae</taxon>
        <taxon>Chlorophyta</taxon>
        <taxon>core chlorophytes</taxon>
        <taxon>Trebouxiophyceae</taxon>
        <taxon>Chlorellales</taxon>
        <taxon>Chlorellaceae</taxon>
        <taxon>Chlorella clade</taxon>
        <taxon>Chlorella</taxon>
    </lineage>
</organism>
<protein>
    <recommendedName>
        <fullName evidence="2">F-box domain-containing protein</fullName>
    </recommendedName>
</protein>
<evidence type="ECO:0000313" key="3">
    <source>
        <dbReference type="EMBL" id="KAI7844075.1"/>
    </source>
</evidence>
<proteinExistence type="predicted"/>